<dbReference type="Gene3D" id="3.90.550.10">
    <property type="entry name" value="Spore Coat Polysaccharide Biosynthesis Protein SpsA, Chain A"/>
    <property type="match status" value="1"/>
</dbReference>
<organism evidence="2 3">
    <name type="scientific">Cricetibacter osteomyelitidis</name>
    <dbReference type="NCBI Taxonomy" id="1521931"/>
    <lineage>
        <taxon>Bacteria</taxon>
        <taxon>Pseudomonadati</taxon>
        <taxon>Pseudomonadota</taxon>
        <taxon>Gammaproteobacteria</taxon>
        <taxon>Pasteurellales</taxon>
        <taxon>Pasteurellaceae</taxon>
        <taxon>Cricetibacter</taxon>
    </lineage>
</organism>
<sequence length="243" mass="28610">MSNNKDVTVVITSAGRFDLLEETLDSFFAYNTYPIHKIIITEDSNEGNKLTKLVAKYKDQNFQLIINNQRLGQLRSIDKAYKEVDTTYIFHCEDDWHFFAKGFIEKSLDLLEEDKNILIVGLRPKSDYGTDFFTEQDYISQQQEHFYQAKNEVFTFNPGLRRKSDMALFGLYEPLANQPFEKVLSDFYQEKGFAMVFLKEPAVMHIGDKRRVHFSKKNKNTMLKLKLDQLMKRIKVKLLNLFK</sequence>
<keyword evidence="3" id="KW-1185">Reference proteome</keyword>
<dbReference type="EMBL" id="SLYB01000004">
    <property type="protein sequence ID" value="TCP96473.1"/>
    <property type="molecule type" value="Genomic_DNA"/>
</dbReference>
<evidence type="ECO:0000259" key="1">
    <source>
        <dbReference type="Pfam" id="PF00535"/>
    </source>
</evidence>
<dbReference type="SUPFAM" id="SSF53448">
    <property type="entry name" value="Nucleotide-diphospho-sugar transferases"/>
    <property type="match status" value="1"/>
</dbReference>
<dbReference type="AlphaFoldDB" id="A0A4V2T290"/>
<feature type="domain" description="Glycosyltransferase 2-like" evidence="1">
    <location>
        <begin position="8"/>
        <end position="144"/>
    </location>
</feature>
<dbReference type="GO" id="GO:0016740">
    <property type="term" value="F:transferase activity"/>
    <property type="evidence" value="ECO:0007669"/>
    <property type="project" value="UniProtKB-KW"/>
</dbReference>
<evidence type="ECO:0000313" key="3">
    <source>
        <dbReference type="Proteomes" id="UP000295763"/>
    </source>
</evidence>
<dbReference type="OrthoDB" id="848759at2"/>
<reference evidence="2 3" key="1">
    <citation type="submission" date="2019-03" db="EMBL/GenBank/DDBJ databases">
        <title>Genomic Encyclopedia of Type Strains, Phase IV (KMG-IV): sequencing the most valuable type-strain genomes for metagenomic binning, comparative biology and taxonomic classification.</title>
        <authorList>
            <person name="Goeker M."/>
        </authorList>
    </citation>
    <scope>NUCLEOTIDE SEQUENCE [LARGE SCALE GENOMIC DNA]</scope>
    <source>
        <strain evidence="2 3">DSM 28404</strain>
    </source>
</reference>
<comment type="caution">
    <text evidence="2">The sequence shown here is derived from an EMBL/GenBank/DDBJ whole genome shotgun (WGS) entry which is preliminary data.</text>
</comment>
<dbReference type="InterPro" id="IPR029044">
    <property type="entry name" value="Nucleotide-diphossugar_trans"/>
</dbReference>
<name>A0A4V2T290_9PAST</name>
<keyword evidence="2" id="KW-0808">Transferase</keyword>
<dbReference type="RefSeq" id="WP_131975144.1">
    <property type="nucleotide sequence ID" value="NZ_SLYB01000004.1"/>
</dbReference>
<accession>A0A4V2T290</accession>
<dbReference type="Pfam" id="PF00535">
    <property type="entry name" value="Glycos_transf_2"/>
    <property type="match status" value="1"/>
</dbReference>
<dbReference type="Proteomes" id="UP000295763">
    <property type="component" value="Unassembled WGS sequence"/>
</dbReference>
<protein>
    <submittedName>
        <fullName evidence="2">Glycosyl transferase family 2</fullName>
    </submittedName>
</protein>
<proteinExistence type="predicted"/>
<evidence type="ECO:0000313" key="2">
    <source>
        <dbReference type="EMBL" id="TCP96473.1"/>
    </source>
</evidence>
<dbReference type="CDD" id="cd00761">
    <property type="entry name" value="Glyco_tranf_GTA_type"/>
    <property type="match status" value="1"/>
</dbReference>
<gene>
    <name evidence="2" type="ORF">EDC44_1046</name>
</gene>
<dbReference type="InterPro" id="IPR001173">
    <property type="entry name" value="Glyco_trans_2-like"/>
</dbReference>